<dbReference type="RefSeq" id="WP_073537197.1">
    <property type="nucleotide sequence ID" value="NZ_CP018335.1"/>
</dbReference>
<feature type="domain" description="HTH cro/C1-type" evidence="2">
    <location>
        <begin position="8"/>
        <end position="62"/>
    </location>
</feature>
<evidence type="ECO:0000313" key="4">
    <source>
        <dbReference type="Proteomes" id="UP000184604"/>
    </source>
</evidence>
<dbReference type="PANTHER" id="PTHR46558:SF3">
    <property type="entry name" value="TRANSCRIPTIONAL REGULATOR"/>
    <property type="match status" value="1"/>
</dbReference>
<accession>A0A1L5F3B2</accession>
<dbReference type="Gene3D" id="1.10.260.40">
    <property type="entry name" value="lambda repressor-like DNA-binding domains"/>
    <property type="match status" value="1"/>
</dbReference>
<evidence type="ECO:0000313" key="3">
    <source>
        <dbReference type="EMBL" id="APM37484.1"/>
    </source>
</evidence>
<dbReference type="GO" id="GO:0003677">
    <property type="term" value="F:DNA binding"/>
    <property type="evidence" value="ECO:0007669"/>
    <property type="project" value="UniProtKB-KW"/>
</dbReference>
<dbReference type="SUPFAM" id="SSF51306">
    <property type="entry name" value="LexA/Signal peptidase"/>
    <property type="match status" value="1"/>
</dbReference>
<protein>
    <submittedName>
        <fullName evidence="3">DNA-binding protein</fullName>
    </submittedName>
</protein>
<dbReference type="InterPro" id="IPR036286">
    <property type="entry name" value="LexA/Signal_pep-like_sf"/>
</dbReference>
<dbReference type="Proteomes" id="UP000184604">
    <property type="component" value="Chromosome"/>
</dbReference>
<dbReference type="EMBL" id="CP018335">
    <property type="protein sequence ID" value="APM37484.1"/>
    <property type="molecule type" value="Genomic_DNA"/>
</dbReference>
<keyword evidence="1 3" id="KW-0238">DNA-binding</keyword>
<dbReference type="CDD" id="cd00093">
    <property type="entry name" value="HTH_XRE"/>
    <property type="match status" value="1"/>
</dbReference>
<dbReference type="Pfam" id="PF00717">
    <property type="entry name" value="Peptidase_S24"/>
    <property type="match status" value="1"/>
</dbReference>
<dbReference type="InterPro" id="IPR001387">
    <property type="entry name" value="Cro/C1-type_HTH"/>
</dbReference>
<sequence>MSRVGEKIKSARIELGISQKSLGKKLGVSEKFINEVELGRKIASQGIIDKLSKILGKNINDITMSFEEQAYEEEKNEKFSPVPKKEKIQVQDVWSEAFSSVLKKIPIYGYDINKVINFKQLPIINNKVEGYAQDKVIYLQIESNDMEGFRIQDGDLALGHITGEIENNSICLVEYSGKREVRQIKKLDNKKVLLISGRNSIRTETIEIKDLKIIAKLDKLEIKL</sequence>
<dbReference type="Pfam" id="PF01381">
    <property type="entry name" value="HTH_3"/>
    <property type="match status" value="1"/>
</dbReference>
<gene>
    <name evidence="3" type="ORF">BS101_01275</name>
</gene>
<organism evidence="3 4">
    <name type="scientific">Clostridium kluyveri</name>
    <dbReference type="NCBI Taxonomy" id="1534"/>
    <lineage>
        <taxon>Bacteria</taxon>
        <taxon>Bacillati</taxon>
        <taxon>Bacillota</taxon>
        <taxon>Clostridia</taxon>
        <taxon>Eubacteriales</taxon>
        <taxon>Clostridiaceae</taxon>
        <taxon>Clostridium</taxon>
    </lineage>
</organism>
<dbReference type="SMART" id="SM00530">
    <property type="entry name" value="HTH_XRE"/>
    <property type="match status" value="1"/>
</dbReference>
<evidence type="ECO:0000256" key="1">
    <source>
        <dbReference type="ARBA" id="ARBA00023125"/>
    </source>
</evidence>
<dbReference type="Gene3D" id="2.10.109.10">
    <property type="entry name" value="Umud Fragment, subunit A"/>
    <property type="match status" value="1"/>
</dbReference>
<dbReference type="SUPFAM" id="SSF47413">
    <property type="entry name" value="lambda repressor-like DNA-binding domains"/>
    <property type="match status" value="1"/>
</dbReference>
<dbReference type="InterPro" id="IPR015927">
    <property type="entry name" value="Peptidase_S24_S26A/B/C"/>
</dbReference>
<evidence type="ECO:0000259" key="2">
    <source>
        <dbReference type="PROSITE" id="PS50943"/>
    </source>
</evidence>
<reference evidence="3 4" key="1">
    <citation type="submission" date="2016-12" db="EMBL/GenBank/DDBJ databases">
        <title>Complete genome sequence of Clostridium kluyveri JZZ isolated from the pit mud of a Chinese flavor liquor-making factory.</title>
        <authorList>
            <person name="Wang Y."/>
        </authorList>
    </citation>
    <scope>NUCLEOTIDE SEQUENCE [LARGE SCALE GENOMIC DNA]</scope>
    <source>
        <strain evidence="3 4">JZZ</strain>
    </source>
</reference>
<dbReference type="OrthoDB" id="14949at2"/>
<proteinExistence type="predicted"/>
<dbReference type="InterPro" id="IPR010982">
    <property type="entry name" value="Lambda_DNA-bd_dom_sf"/>
</dbReference>
<dbReference type="PANTHER" id="PTHR46558">
    <property type="entry name" value="TRACRIPTIONAL REGULATORY PROTEIN-RELATED-RELATED"/>
    <property type="match status" value="1"/>
</dbReference>
<dbReference type="AlphaFoldDB" id="A0A1L5F3B2"/>
<name>A0A1L5F3B2_CLOKL</name>
<dbReference type="PROSITE" id="PS50943">
    <property type="entry name" value="HTH_CROC1"/>
    <property type="match status" value="1"/>
</dbReference>